<protein>
    <submittedName>
        <fullName evidence="2">Amino acid ABC transporter substrate-binding protein</fullName>
    </submittedName>
</protein>
<dbReference type="KEGG" id="ptw:TUM18999_19040"/>
<reference evidence="2 4" key="1">
    <citation type="submission" date="2020-05" db="EMBL/GenBank/DDBJ databases">
        <title>Characterization of novel class B3 metallo-beta-lactamase from novel Pseudomonas species.</title>
        <authorList>
            <person name="Yamada K."/>
            <person name="Aoki K."/>
            <person name="Ishii Y."/>
        </authorList>
    </citation>
    <scope>NUCLEOTIDE SEQUENCE [LARGE SCALE GENOMIC DNA]</scope>
    <source>
        <strain evidence="2 4">TUM18999</strain>
        <strain evidence="3 5">TUM20286</strain>
    </source>
</reference>
<dbReference type="SUPFAM" id="SSF53850">
    <property type="entry name" value="Periplasmic binding protein-like II"/>
    <property type="match status" value="1"/>
</dbReference>
<evidence type="ECO:0000256" key="1">
    <source>
        <dbReference type="SAM" id="SignalP"/>
    </source>
</evidence>
<feature type="signal peptide" evidence="1">
    <location>
        <begin position="1"/>
        <end position="22"/>
    </location>
</feature>
<organism evidence="2 4">
    <name type="scientific">Pseudomonas tohonis</name>
    <dbReference type="NCBI Taxonomy" id="2725477"/>
    <lineage>
        <taxon>Bacteria</taxon>
        <taxon>Pseudomonadati</taxon>
        <taxon>Pseudomonadota</taxon>
        <taxon>Gammaproteobacteria</taxon>
        <taxon>Pseudomonadales</taxon>
        <taxon>Pseudomonadaceae</taxon>
        <taxon>Pseudomonas</taxon>
    </lineage>
</organism>
<keyword evidence="1" id="KW-0732">Signal</keyword>
<keyword evidence="5" id="KW-1185">Reference proteome</keyword>
<dbReference type="PROSITE" id="PS51257">
    <property type="entry name" value="PROKAR_LIPOPROTEIN"/>
    <property type="match status" value="1"/>
</dbReference>
<evidence type="ECO:0000313" key="5">
    <source>
        <dbReference type="Proteomes" id="UP001054892"/>
    </source>
</evidence>
<dbReference type="EMBL" id="BQKM01000002">
    <property type="protein sequence ID" value="GJN51757.1"/>
    <property type="molecule type" value="Genomic_DNA"/>
</dbReference>
<dbReference type="AlphaFoldDB" id="A0A6J4E176"/>
<feature type="chain" id="PRO_5026746492" evidence="1">
    <location>
        <begin position="23"/>
        <end position="269"/>
    </location>
</feature>
<evidence type="ECO:0000313" key="3">
    <source>
        <dbReference type="EMBL" id="GJN51757.1"/>
    </source>
</evidence>
<sequence length="269" mass="30357">MDSLRHALLAALFLAACGSAQAAELVRVGGAHFPPYVIKPESAEATGLLPELLAALNREQHEFEFVMLPTAIPRRFRDFQAGRIDMAVFENPDWGWQDIPGARVDMGLEDAEVFVAQRRASRDQEYFRTLVDKRLALYSGYHYGFAGFDADPEYLTREFNALMTYSHDSNLLMVLRGRADIALVTRSYLGMYLEKNPDQAGQFLVSTRVDQHYRHYALLRPGAPISPERFTALLERLRAKGDLERIFGRYQIQVSPASLDSSALPDGRD</sequence>
<dbReference type="EMBL" id="AP023189">
    <property type="protein sequence ID" value="BCG23713.1"/>
    <property type="molecule type" value="Genomic_DNA"/>
</dbReference>
<proteinExistence type="predicted"/>
<dbReference type="Proteomes" id="UP001054892">
    <property type="component" value="Unassembled WGS sequence"/>
</dbReference>
<accession>A0A6J4E176</accession>
<dbReference type="RefSeq" id="WP_173173907.1">
    <property type="nucleotide sequence ID" value="NZ_AP023189.1"/>
</dbReference>
<evidence type="ECO:0000313" key="4">
    <source>
        <dbReference type="Proteomes" id="UP000509383"/>
    </source>
</evidence>
<name>A0A6J4E176_9PSED</name>
<evidence type="ECO:0000313" key="2">
    <source>
        <dbReference type="EMBL" id="BCG23713.1"/>
    </source>
</evidence>
<dbReference type="Proteomes" id="UP000509383">
    <property type="component" value="Chromosome"/>
</dbReference>
<dbReference type="Gene3D" id="3.40.190.10">
    <property type="entry name" value="Periplasmic binding protein-like II"/>
    <property type="match status" value="2"/>
</dbReference>
<gene>
    <name evidence="2" type="ORF">TUM18999_19040</name>
    <name evidence="3" type="ORF">TUM20286_15090</name>
</gene>